<dbReference type="EMBL" id="NBNE01000535">
    <property type="protein sequence ID" value="OWZ18796.1"/>
    <property type="molecule type" value="Genomic_DNA"/>
</dbReference>
<dbReference type="AlphaFoldDB" id="A0A225WMA0"/>
<dbReference type="OrthoDB" id="121048at2759"/>
<evidence type="ECO:0000313" key="2">
    <source>
        <dbReference type="Proteomes" id="UP000198211"/>
    </source>
</evidence>
<keyword evidence="2" id="KW-1185">Reference proteome</keyword>
<organism evidence="1 2">
    <name type="scientific">Phytophthora megakarya</name>
    <dbReference type="NCBI Taxonomy" id="4795"/>
    <lineage>
        <taxon>Eukaryota</taxon>
        <taxon>Sar</taxon>
        <taxon>Stramenopiles</taxon>
        <taxon>Oomycota</taxon>
        <taxon>Peronosporomycetes</taxon>
        <taxon>Peronosporales</taxon>
        <taxon>Peronosporaceae</taxon>
        <taxon>Phytophthora</taxon>
    </lineage>
</organism>
<sequence length="121" mass="13680">MRPLRGDPGSSPRINKLELRLGFWRSAVQPASAPRCENYEELLSAISGLTALGAVLFFEHVRRLVSPNKEKDLNTPERVTLTLLFVNNCLDCAMAYLADDSLNWWRNFNEAVRAVDYHGSD</sequence>
<dbReference type="Proteomes" id="UP000198211">
    <property type="component" value="Unassembled WGS sequence"/>
</dbReference>
<reference evidence="2" key="1">
    <citation type="submission" date="2017-03" db="EMBL/GenBank/DDBJ databases">
        <title>Phytopthora megakarya and P. palmivora, two closely related causual agents of cacao black pod achieved similar genome size and gene model numbers by different mechanisms.</title>
        <authorList>
            <person name="Ali S."/>
            <person name="Shao J."/>
            <person name="Larry D.J."/>
            <person name="Kronmiller B."/>
            <person name="Shen D."/>
            <person name="Strem M.D."/>
            <person name="Melnick R.L."/>
            <person name="Guiltinan M.J."/>
            <person name="Tyler B.M."/>
            <person name="Meinhardt L.W."/>
            <person name="Bailey B.A."/>
        </authorList>
    </citation>
    <scope>NUCLEOTIDE SEQUENCE [LARGE SCALE GENOMIC DNA]</scope>
    <source>
        <strain evidence="2">zdho120</strain>
    </source>
</reference>
<name>A0A225WMA0_9STRA</name>
<comment type="caution">
    <text evidence="1">The sequence shown here is derived from an EMBL/GenBank/DDBJ whole genome shotgun (WGS) entry which is preliminary data.</text>
</comment>
<evidence type="ECO:0000313" key="1">
    <source>
        <dbReference type="EMBL" id="OWZ18796.1"/>
    </source>
</evidence>
<protein>
    <submittedName>
        <fullName evidence="1">Uncharacterized protein</fullName>
    </submittedName>
</protein>
<proteinExistence type="predicted"/>
<gene>
    <name evidence="1" type="ORF">PHMEG_0007056</name>
</gene>
<accession>A0A225WMA0</accession>